<dbReference type="AlphaFoldDB" id="A0A5S9Q938"/>
<evidence type="ECO:0000313" key="3">
    <source>
        <dbReference type="EMBL" id="CAA0114540.1"/>
    </source>
</evidence>
<evidence type="ECO:0000313" key="5">
    <source>
        <dbReference type="Proteomes" id="UP000439591"/>
    </source>
</evidence>
<dbReference type="EMBL" id="CACSIK010000001">
    <property type="protein sequence ID" value="CAA0087323.1"/>
    <property type="molecule type" value="Genomic_DNA"/>
</dbReference>
<sequence length="149" mass="17140">MISTRSPKPLDLRLKPSNWLSAYFIALHCIVVASGFLALPLFVALALSWLAAMSLLYYLISYFGFLRRRTVIRLIFAENHWRIYMGARHGTVSMIDRVECVSRVVLPFGMLLRFKTISAGILSVPILPDSLDKEQYRRLRCLVNFTRES</sequence>
<accession>A0A5S9Q938</accession>
<dbReference type="OrthoDB" id="5741515at2"/>
<protein>
    <recommendedName>
        <fullName evidence="6">DUF304 domain-containing protein</fullName>
    </recommendedName>
</protein>
<dbReference type="Pfam" id="PF07254">
    <property type="entry name" value="Cpta_toxin"/>
    <property type="match status" value="1"/>
</dbReference>
<dbReference type="Proteomes" id="UP000439591">
    <property type="component" value="Unassembled WGS sequence"/>
</dbReference>
<name>A0A5S9Q938_9GAMM</name>
<evidence type="ECO:0008006" key="6">
    <source>
        <dbReference type="Google" id="ProtNLM"/>
    </source>
</evidence>
<evidence type="ECO:0000256" key="1">
    <source>
        <dbReference type="SAM" id="Phobius"/>
    </source>
</evidence>
<dbReference type="InterPro" id="IPR009883">
    <property type="entry name" value="YgfX"/>
</dbReference>
<dbReference type="RefSeq" id="WP_159267885.1">
    <property type="nucleotide sequence ID" value="NZ_CACSIK010000001.1"/>
</dbReference>
<organism evidence="3 5">
    <name type="scientific">Zhongshania aliphaticivorans</name>
    <dbReference type="NCBI Taxonomy" id="1470434"/>
    <lineage>
        <taxon>Bacteria</taxon>
        <taxon>Pseudomonadati</taxon>
        <taxon>Pseudomonadota</taxon>
        <taxon>Gammaproteobacteria</taxon>
        <taxon>Cellvibrionales</taxon>
        <taxon>Spongiibacteraceae</taxon>
        <taxon>Zhongshania</taxon>
    </lineage>
</organism>
<keyword evidence="1" id="KW-1133">Transmembrane helix</keyword>
<keyword evidence="1" id="KW-0472">Membrane</keyword>
<feature type="transmembrane region" description="Helical" evidence="1">
    <location>
        <begin position="49"/>
        <end position="66"/>
    </location>
</feature>
<proteinExistence type="predicted"/>
<evidence type="ECO:0000313" key="2">
    <source>
        <dbReference type="EMBL" id="CAA0087323.1"/>
    </source>
</evidence>
<reference evidence="4 5" key="1">
    <citation type="submission" date="2019-11" db="EMBL/GenBank/DDBJ databases">
        <authorList>
            <person name="Holert J."/>
        </authorList>
    </citation>
    <scope>NUCLEOTIDE SEQUENCE [LARGE SCALE GENOMIC DNA]</scope>
    <source>
        <strain evidence="3">BC3_2A</strain>
        <strain evidence="2">SB11_1A</strain>
    </source>
</reference>
<keyword evidence="1" id="KW-0812">Transmembrane</keyword>
<keyword evidence="4" id="KW-1185">Reference proteome</keyword>
<feature type="transmembrane region" description="Helical" evidence="1">
    <location>
        <begin position="20"/>
        <end position="43"/>
    </location>
</feature>
<dbReference type="EMBL" id="CACSIM010000005">
    <property type="protein sequence ID" value="CAA0114540.1"/>
    <property type="molecule type" value="Genomic_DNA"/>
</dbReference>
<evidence type="ECO:0000313" key="4">
    <source>
        <dbReference type="Proteomes" id="UP000435877"/>
    </source>
</evidence>
<gene>
    <name evidence="2" type="ORF">IHBHHGIJ_01276</name>
    <name evidence="3" type="ORF">KFEGEMFD_03016</name>
</gene>
<dbReference type="Proteomes" id="UP000435877">
    <property type="component" value="Unassembled WGS sequence"/>
</dbReference>